<dbReference type="AlphaFoldDB" id="A0A1S8CUE0"/>
<accession>A0A1S8CUE0</accession>
<dbReference type="SMART" id="SM01034">
    <property type="entry name" value="BLUF"/>
    <property type="match status" value="1"/>
</dbReference>
<sequence length="198" mass="23026">MQSCERVVFISTISAELIDTAETIRQFREDGIAYHVRDEVTGLLLYGDSYIFHCFESRHGGMDKLKQTVMTYPYHHNQKLIYDKANVESRFNSWSMVCVVTETQIQDFINKHRWSTFNPYLLDGALLDEFMEVIYSYGDNHKTALIHPAERLVKSQQGTDQQSIKKKTPYGLAVIALTFIISLIVYGWDYFGVMLDDW</sequence>
<dbReference type="PROSITE" id="PS50925">
    <property type="entry name" value="BLUF"/>
    <property type="match status" value="1"/>
</dbReference>
<keyword evidence="4" id="KW-1185">Reference proteome</keyword>
<evidence type="ECO:0000313" key="3">
    <source>
        <dbReference type="EMBL" id="ONG40563.1"/>
    </source>
</evidence>
<feature type="transmembrane region" description="Helical" evidence="1">
    <location>
        <begin position="170"/>
        <end position="188"/>
    </location>
</feature>
<gene>
    <name evidence="3" type="ORF">BKE30_07415</name>
</gene>
<evidence type="ECO:0000313" key="4">
    <source>
        <dbReference type="Proteomes" id="UP000192132"/>
    </source>
</evidence>
<name>A0A1S8CUE0_9GAMM</name>
<dbReference type="SUPFAM" id="SSF54975">
    <property type="entry name" value="Acylphosphatase/BLUF domain-like"/>
    <property type="match status" value="1"/>
</dbReference>
<dbReference type="InterPro" id="IPR007024">
    <property type="entry name" value="BLUF_domain"/>
</dbReference>
<comment type="caution">
    <text evidence="3">The sequence shown here is derived from an EMBL/GenBank/DDBJ whole genome shotgun (WGS) entry which is preliminary data.</text>
</comment>
<evidence type="ECO:0000259" key="2">
    <source>
        <dbReference type="PROSITE" id="PS50925"/>
    </source>
</evidence>
<dbReference type="GO" id="GO:0009882">
    <property type="term" value="F:blue light photoreceptor activity"/>
    <property type="evidence" value="ECO:0007669"/>
    <property type="project" value="InterPro"/>
</dbReference>
<dbReference type="Proteomes" id="UP000192132">
    <property type="component" value="Unassembled WGS sequence"/>
</dbReference>
<proteinExistence type="predicted"/>
<keyword evidence="1" id="KW-0812">Transmembrane</keyword>
<dbReference type="GO" id="GO:0071949">
    <property type="term" value="F:FAD binding"/>
    <property type="evidence" value="ECO:0007669"/>
    <property type="project" value="InterPro"/>
</dbReference>
<dbReference type="EMBL" id="MLCN01000017">
    <property type="protein sequence ID" value="ONG40563.1"/>
    <property type="molecule type" value="Genomic_DNA"/>
</dbReference>
<dbReference type="InterPro" id="IPR036046">
    <property type="entry name" value="Acylphosphatase-like_dom_sf"/>
</dbReference>
<dbReference type="OrthoDB" id="9829528at2"/>
<feature type="domain" description="BLUF" evidence="2">
    <location>
        <begin position="4"/>
        <end position="97"/>
    </location>
</feature>
<keyword evidence="1" id="KW-1133">Transmembrane helix</keyword>
<evidence type="ECO:0000256" key="1">
    <source>
        <dbReference type="SAM" id="Phobius"/>
    </source>
</evidence>
<reference evidence="3 4" key="1">
    <citation type="submission" date="2016-10" db="EMBL/GenBank/DDBJ databases">
        <title>Draft Genome sequence of Alkanindiges sp. strain H1.</title>
        <authorList>
            <person name="Subhash Y."/>
            <person name="Lee S."/>
        </authorList>
    </citation>
    <scope>NUCLEOTIDE SEQUENCE [LARGE SCALE GENOMIC DNA]</scope>
    <source>
        <strain evidence="3 4">H1</strain>
    </source>
</reference>
<dbReference type="Pfam" id="PF04940">
    <property type="entry name" value="BLUF"/>
    <property type="match status" value="1"/>
</dbReference>
<protein>
    <recommendedName>
        <fullName evidence="2">BLUF domain-containing protein</fullName>
    </recommendedName>
</protein>
<dbReference type="Gene3D" id="3.30.70.100">
    <property type="match status" value="1"/>
</dbReference>
<keyword evidence="1" id="KW-0472">Membrane</keyword>
<organism evidence="3 4">
    <name type="scientific">Alkanindiges hydrocarboniclasticus</name>
    <dbReference type="NCBI Taxonomy" id="1907941"/>
    <lineage>
        <taxon>Bacteria</taxon>
        <taxon>Pseudomonadati</taxon>
        <taxon>Pseudomonadota</taxon>
        <taxon>Gammaproteobacteria</taxon>
        <taxon>Moraxellales</taxon>
        <taxon>Moraxellaceae</taxon>
        <taxon>Alkanindiges</taxon>
    </lineage>
</organism>
<dbReference type="RefSeq" id="WP_076877975.1">
    <property type="nucleotide sequence ID" value="NZ_MLCN01000017.1"/>
</dbReference>